<gene>
    <name evidence="4" type="ORF">GCM10009039_34820</name>
</gene>
<feature type="compositionally biased region" description="Gly residues" evidence="1">
    <location>
        <begin position="463"/>
        <end position="474"/>
    </location>
</feature>
<keyword evidence="2" id="KW-0812">Transmembrane</keyword>
<sequence length="503" mass="52940">MTRLRTVAVVALLVLAAISGPGVGGAAAVEECTQADTMVWLISGGFVNEQCDPVTQSDTIGQMEQNQQDVTEANVAQGALEIKSSTNTFVTSQNNSLQNWQTPLYAAGQAAAVKVLQNGSTVSEAQAAANATIDNRTAVKQANLLSAWNNQIRGIQNLVQMRDSGNISSEFIYQQTVADGGSNEGTVYRSGLNASLFVNTTTLLANGSTRQVTYYIANDHKSTNFVAQHWKPWHNPTKISAEGFGFSNGMQIGVKAPPGGSEVVLWTPGSTVAKFPATWNKTEDISQQTKANLAPSIESISNAHAAGANWSELINPSTLAQEYATNYSSTGHWSYALATAAASGYALPDLNETSTMTVSYDGATYEGAIMSQQAPSGGTWEVGTTYNSSQIPGSQIILTTEGEHVDINGEFTITSMTDKTGSALNSTTSQTYVFEAANNEEYYQMMDELNELREEIKQREPTTGGGSGGGGESSGGSSMTAAAIGGGLLLVALGGVFLYGRSS</sequence>
<reference evidence="4" key="1">
    <citation type="journal article" date="2014" name="Int. J. Syst. Evol. Microbiol.">
        <title>Complete genome sequence of Corynebacterium casei LMG S-19264T (=DSM 44701T), isolated from a smear-ripened cheese.</title>
        <authorList>
            <consortium name="US DOE Joint Genome Institute (JGI-PGF)"/>
            <person name="Walter F."/>
            <person name="Albersmeier A."/>
            <person name="Kalinowski J."/>
            <person name="Ruckert C."/>
        </authorList>
    </citation>
    <scope>NUCLEOTIDE SEQUENCE</scope>
    <source>
        <strain evidence="4">JCM 19596</strain>
    </source>
</reference>
<feature type="domain" description="Envelope protein N-terminal" evidence="3">
    <location>
        <begin position="55"/>
        <end position="344"/>
    </location>
</feature>
<protein>
    <recommendedName>
        <fullName evidence="3">Envelope protein N-terminal domain-containing protein</fullName>
    </recommendedName>
</protein>
<dbReference type="OrthoDB" id="293768at2157"/>
<evidence type="ECO:0000313" key="5">
    <source>
        <dbReference type="Proteomes" id="UP000607197"/>
    </source>
</evidence>
<organism evidence="4 5">
    <name type="scientific">Halocalculus aciditolerans</name>
    <dbReference type="NCBI Taxonomy" id="1383812"/>
    <lineage>
        <taxon>Archaea</taxon>
        <taxon>Methanobacteriati</taxon>
        <taxon>Methanobacteriota</taxon>
        <taxon>Stenosarchaea group</taxon>
        <taxon>Halobacteria</taxon>
        <taxon>Halobacteriales</taxon>
        <taxon>Halobacteriaceae</taxon>
        <taxon>Halocalculus</taxon>
    </lineage>
</organism>
<comment type="caution">
    <text evidence="4">The sequence shown here is derived from an EMBL/GenBank/DDBJ whole genome shotgun (WGS) entry which is preliminary data.</text>
</comment>
<keyword evidence="2" id="KW-1133">Transmembrane helix</keyword>
<accession>A0A830FBQ6</accession>
<dbReference type="RefSeq" id="WP_188981092.1">
    <property type="nucleotide sequence ID" value="NZ_BMPG01000011.1"/>
</dbReference>
<evidence type="ECO:0000256" key="1">
    <source>
        <dbReference type="SAM" id="MobiDB-lite"/>
    </source>
</evidence>
<evidence type="ECO:0000256" key="2">
    <source>
        <dbReference type="SAM" id="Phobius"/>
    </source>
</evidence>
<keyword evidence="5" id="KW-1185">Reference proteome</keyword>
<name>A0A830FBQ6_9EURY</name>
<dbReference type="Pfam" id="PF26255">
    <property type="entry name" value="Viral_env_HRPV"/>
    <property type="match status" value="1"/>
</dbReference>
<dbReference type="EMBL" id="BMPG01000011">
    <property type="protein sequence ID" value="GGL73741.1"/>
    <property type="molecule type" value="Genomic_DNA"/>
</dbReference>
<dbReference type="AlphaFoldDB" id="A0A830FBQ6"/>
<evidence type="ECO:0000313" key="4">
    <source>
        <dbReference type="EMBL" id="GGL73741.1"/>
    </source>
</evidence>
<dbReference type="InterPro" id="IPR058677">
    <property type="entry name" value="ORF4_N"/>
</dbReference>
<proteinExistence type="predicted"/>
<dbReference type="Proteomes" id="UP000607197">
    <property type="component" value="Unassembled WGS sequence"/>
</dbReference>
<keyword evidence="2" id="KW-0472">Membrane</keyword>
<feature type="region of interest" description="Disordered" evidence="1">
    <location>
        <begin position="459"/>
        <end position="478"/>
    </location>
</feature>
<evidence type="ECO:0000259" key="3">
    <source>
        <dbReference type="Pfam" id="PF26255"/>
    </source>
</evidence>
<feature type="transmembrane region" description="Helical" evidence="2">
    <location>
        <begin position="481"/>
        <end position="500"/>
    </location>
</feature>
<reference evidence="4" key="2">
    <citation type="submission" date="2020-09" db="EMBL/GenBank/DDBJ databases">
        <authorList>
            <person name="Sun Q."/>
            <person name="Ohkuma M."/>
        </authorList>
    </citation>
    <scope>NUCLEOTIDE SEQUENCE</scope>
    <source>
        <strain evidence="4">JCM 19596</strain>
    </source>
</reference>